<dbReference type="Pfam" id="PF08974">
    <property type="entry name" value="DUF1877"/>
    <property type="match status" value="1"/>
</dbReference>
<dbReference type="InterPro" id="IPR035944">
    <property type="entry name" value="YfbM-like_sf"/>
</dbReference>
<sequence length="181" mass="21360">MKSMSRSTTIYSISKELFDELKSSENRKEIKIHNRVKDYYTFQNSFMGIEFVLTKNKSELTKNILNQIFNPTEYLGDFDFENPDFEEMMDFMESGNYFPYLSNERVTEISEIISEINESELRDKYNATELNENDIYPNEWTNENIEGESNNLNHLIEDFSELKKIIIQASKAENYLLICSG</sequence>
<accession>A0ABV6BR94</accession>
<organism evidence="1 2">
    <name type="scientific">Flavobacterium procerum</name>
    <dbReference type="NCBI Taxonomy" id="1455569"/>
    <lineage>
        <taxon>Bacteria</taxon>
        <taxon>Pseudomonadati</taxon>
        <taxon>Bacteroidota</taxon>
        <taxon>Flavobacteriia</taxon>
        <taxon>Flavobacteriales</taxon>
        <taxon>Flavobacteriaceae</taxon>
        <taxon>Flavobacterium</taxon>
    </lineage>
</organism>
<keyword evidence="2" id="KW-1185">Reference proteome</keyword>
<reference evidence="1 2" key="1">
    <citation type="submission" date="2024-09" db="EMBL/GenBank/DDBJ databases">
        <authorList>
            <person name="Sun Q."/>
            <person name="Mori K."/>
        </authorList>
    </citation>
    <scope>NUCLEOTIDE SEQUENCE [LARGE SCALE GENOMIC DNA]</scope>
    <source>
        <strain evidence="1 2">CGMCC 1.12926</strain>
    </source>
</reference>
<protein>
    <submittedName>
        <fullName evidence="1">DUF1877 family protein</fullName>
    </submittedName>
</protein>
<dbReference type="InterPro" id="IPR015068">
    <property type="entry name" value="DUF1877"/>
</dbReference>
<dbReference type="SUPFAM" id="SSF111069">
    <property type="entry name" value="Hypothetical protein yfbM"/>
    <property type="match status" value="1"/>
</dbReference>
<gene>
    <name evidence="1" type="ORF">ACFFLS_08965</name>
</gene>
<evidence type="ECO:0000313" key="1">
    <source>
        <dbReference type="EMBL" id="MFC0077171.1"/>
    </source>
</evidence>
<dbReference type="Gene3D" id="3.40.1760.10">
    <property type="entry name" value="YfbM-like super family"/>
    <property type="match status" value="1"/>
</dbReference>
<evidence type="ECO:0000313" key="2">
    <source>
        <dbReference type="Proteomes" id="UP001589734"/>
    </source>
</evidence>
<comment type="caution">
    <text evidence="1">The sequence shown here is derived from an EMBL/GenBank/DDBJ whole genome shotgun (WGS) entry which is preliminary data.</text>
</comment>
<proteinExistence type="predicted"/>
<dbReference type="EMBL" id="JBHLYW010000007">
    <property type="protein sequence ID" value="MFC0077171.1"/>
    <property type="molecule type" value="Genomic_DNA"/>
</dbReference>
<dbReference type="Proteomes" id="UP001589734">
    <property type="component" value="Unassembled WGS sequence"/>
</dbReference>
<dbReference type="RefSeq" id="WP_379686245.1">
    <property type="nucleotide sequence ID" value="NZ_JBHLYW010000007.1"/>
</dbReference>
<name>A0ABV6BR94_9FLAO</name>